<evidence type="ECO:0000313" key="7">
    <source>
        <dbReference type="EMBL" id="SEP20871.1"/>
    </source>
</evidence>
<keyword evidence="4 6" id="KW-0560">Oxidoreductase</keyword>
<dbReference type="InterPro" id="IPR050315">
    <property type="entry name" value="FAD-oxidoreductase_2"/>
</dbReference>
<dbReference type="InterPro" id="IPR036188">
    <property type="entry name" value="FAD/NAD-bd_sf"/>
</dbReference>
<dbReference type="InterPro" id="IPR003953">
    <property type="entry name" value="FAD-dep_OxRdtase_2_FAD-bd"/>
</dbReference>
<comment type="cofactor">
    <cofactor evidence="1">
        <name>FAD</name>
        <dbReference type="ChEBI" id="CHEBI:57692"/>
    </cofactor>
</comment>
<sequence length="246" mass="25852">MPCSIRKNADGSQSVWPHILLDRAKPGLIAVGPNGRRFVNEADSYHDFCSGMIRAGLSKAWLIVDSRFIAKYGLGLALPGGRGVARLVRQSYLIRSGDLGALAHRIGIDAEGLQTSVAANNRFATLGRDDDFGRGGSTMNRFNGDAAVSPNPCLAPIAAAPFYAVKVVPVELAGSAGLRIDEDGRVLDQSGSLIPGLYACGNDASSIFRGTYPGPGTTIGPAMVFAWRAARAASAGARRATRDLPR</sequence>
<dbReference type="EMBL" id="FOCV01000050">
    <property type="protein sequence ID" value="SEP20871.1"/>
    <property type="molecule type" value="Genomic_DNA"/>
</dbReference>
<dbReference type="SUPFAM" id="SSF51905">
    <property type="entry name" value="FAD/NAD(P)-binding domain"/>
    <property type="match status" value="1"/>
</dbReference>
<dbReference type="EMBL" id="FNXB01000064">
    <property type="protein sequence ID" value="SEI20026.1"/>
    <property type="molecule type" value="Genomic_DNA"/>
</dbReference>
<dbReference type="Proteomes" id="UP000198939">
    <property type="component" value="Unassembled WGS sequence"/>
</dbReference>
<name>A0A1H8VZQ1_9HYPH</name>
<keyword evidence="2" id="KW-0285">Flavoprotein</keyword>
<feature type="domain" description="FAD-dependent oxidoreductase 2 FAD-binding" evidence="5">
    <location>
        <begin position="20"/>
        <end position="219"/>
    </location>
</feature>
<evidence type="ECO:0000259" key="5">
    <source>
        <dbReference type="Pfam" id="PF00890"/>
    </source>
</evidence>
<organism evidence="6 8">
    <name type="scientific">Rhizobium tibeticum</name>
    <dbReference type="NCBI Taxonomy" id="501024"/>
    <lineage>
        <taxon>Bacteria</taxon>
        <taxon>Pseudomonadati</taxon>
        <taxon>Pseudomonadota</taxon>
        <taxon>Alphaproteobacteria</taxon>
        <taxon>Hyphomicrobiales</taxon>
        <taxon>Rhizobiaceae</taxon>
        <taxon>Rhizobium/Agrobacterium group</taxon>
        <taxon>Rhizobium</taxon>
    </lineage>
</organism>
<evidence type="ECO:0000313" key="6">
    <source>
        <dbReference type="EMBL" id="SEI20026.1"/>
    </source>
</evidence>
<proteinExistence type="predicted"/>
<evidence type="ECO:0000256" key="2">
    <source>
        <dbReference type="ARBA" id="ARBA00022630"/>
    </source>
</evidence>
<accession>A0A1H8VZQ1</accession>
<evidence type="ECO:0000256" key="3">
    <source>
        <dbReference type="ARBA" id="ARBA00022827"/>
    </source>
</evidence>
<dbReference type="STRING" id="501024.RTCCBAU85039_6298"/>
<reference evidence="7 9" key="3">
    <citation type="submission" date="2016-10" db="EMBL/GenBank/DDBJ databases">
        <authorList>
            <person name="Varghese N."/>
            <person name="Submissions S."/>
        </authorList>
    </citation>
    <scope>NUCLEOTIDE SEQUENCE [LARGE SCALE GENOMIC DNA]</scope>
    <source>
        <strain evidence="7 9">CGMCC 1.7071</strain>
    </source>
</reference>
<evidence type="ECO:0000256" key="1">
    <source>
        <dbReference type="ARBA" id="ARBA00001974"/>
    </source>
</evidence>
<evidence type="ECO:0000256" key="4">
    <source>
        <dbReference type="ARBA" id="ARBA00023002"/>
    </source>
</evidence>
<evidence type="ECO:0000313" key="9">
    <source>
        <dbReference type="Proteomes" id="UP000198939"/>
    </source>
</evidence>
<dbReference type="GO" id="GO:0047571">
    <property type="term" value="F:3-oxosteroid 1-dehydrogenase activity"/>
    <property type="evidence" value="ECO:0007669"/>
    <property type="project" value="UniProtKB-EC"/>
</dbReference>
<evidence type="ECO:0000313" key="8">
    <source>
        <dbReference type="Proteomes" id="UP000183063"/>
    </source>
</evidence>
<dbReference type="EC" id="1.3.99.4" evidence="6"/>
<dbReference type="AlphaFoldDB" id="A0A1H8VZQ1"/>
<reference evidence="6" key="1">
    <citation type="submission" date="2016-10" db="EMBL/GenBank/DDBJ databases">
        <authorList>
            <person name="de Groot N.N."/>
        </authorList>
    </citation>
    <scope>NUCLEOTIDE SEQUENCE [LARGE SCALE GENOMIC DNA]</scope>
    <source>
        <strain evidence="6">CCBAU85039</strain>
    </source>
</reference>
<dbReference type="Gene3D" id="3.90.700.10">
    <property type="entry name" value="Succinate dehydrogenase/fumarate reductase flavoprotein, catalytic domain"/>
    <property type="match status" value="1"/>
</dbReference>
<dbReference type="GO" id="GO:0008202">
    <property type="term" value="P:steroid metabolic process"/>
    <property type="evidence" value="ECO:0007669"/>
    <property type="project" value="UniProtKB-ARBA"/>
</dbReference>
<protein>
    <submittedName>
        <fullName evidence="6">3-oxosteroid 1-dehydrogenase</fullName>
        <ecNumber evidence="6">1.3.99.4</ecNumber>
    </submittedName>
    <submittedName>
        <fullName evidence="7">FAD binding domain-containing protein</fullName>
    </submittedName>
</protein>
<dbReference type="SUPFAM" id="SSF56425">
    <property type="entry name" value="Succinate dehydrogenase/fumarate reductase flavoprotein, catalytic domain"/>
    <property type="match status" value="1"/>
</dbReference>
<dbReference type="PANTHER" id="PTHR43400">
    <property type="entry name" value="FUMARATE REDUCTASE"/>
    <property type="match status" value="1"/>
</dbReference>
<dbReference type="Gene3D" id="3.50.50.60">
    <property type="entry name" value="FAD/NAD(P)-binding domain"/>
    <property type="match status" value="1"/>
</dbReference>
<dbReference type="Proteomes" id="UP000183063">
    <property type="component" value="Unassembled WGS sequence"/>
</dbReference>
<gene>
    <name evidence="6" type="primary">kstD</name>
    <name evidence="6" type="ORF">RTCCBAU85039_6298</name>
    <name evidence="7" type="ORF">SAMN05216228_105010</name>
</gene>
<dbReference type="Pfam" id="PF00890">
    <property type="entry name" value="FAD_binding_2"/>
    <property type="match status" value="1"/>
</dbReference>
<dbReference type="PANTHER" id="PTHR43400:SF10">
    <property type="entry name" value="3-OXOSTEROID 1-DEHYDROGENASE"/>
    <property type="match status" value="1"/>
</dbReference>
<reference evidence="8" key="2">
    <citation type="submission" date="2016-10" db="EMBL/GenBank/DDBJ databases">
        <authorList>
            <person name="Wibberg D."/>
        </authorList>
    </citation>
    <scope>NUCLEOTIDE SEQUENCE [LARGE SCALE GENOMIC DNA]</scope>
</reference>
<keyword evidence="9" id="KW-1185">Reference proteome</keyword>
<keyword evidence="3" id="KW-0274">FAD</keyword>
<dbReference type="InterPro" id="IPR027477">
    <property type="entry name" value="Succ_DH/fumarate_Rdtase_cat_sf"/>
</dbReference>